<reference evidence="1" key="1">
    <citation type="journal article" date="2019" name="bioRxiv">
        <title>The Genome of the Zebra Mussel, Dreissena polymorpha: A Resource for Invasive Species Research.</title>
        <authorList>
            <person name="McCartney M.A."/>
            <person name="Auch B."/>
            <person name="Kono T."/>
            <person name="Mallez S."/>
            <person name="Zhang Y."/>
            <person name="Obille A."/>
            <person name="Becker A."/>
            <person name="Abrahante J.E."/>
            <person name="Garbe J."/>
            <person name="Badalamenti J.P."/>
            <person name="Herman A."/>
            <person name="Mangelson H."/>
            <person name="Liachko I."/>
            <person name="Sullivan S."/>
            <person name="Sone E.D."/>
            <person name="Koren S."/>
            <person name="Silverstein K.A.T."/>
            <person name="Beckman K.B."/>
            <person name="Gohl D.M."/>
        </authorList>
    </citation>
    <scope>NUCLEOTIDE SEQUENCE</scope>
    <source>
        <strain evidence="1">Duluth1</strain>
        <tissue evidence="1">Whole animal</tissue>
    </source>
</reference>
<dbReference type="EMBL" id="JAIWYP010000006">
    <property type="protein sequence ID" value="KAH3804037.1"/>
    <property type="molecule type" value="Genomic_DNA"/>
</dbReference>
<dbReference type="AlphaFoldDB" id="A0A9D4JDP2"/>
<organism evidence="1 2">
    <name type="scientific">Dreissena polymorpha</name>
    <name type="common">Zebra mussel</name>
    <name type="synonym">Mytilus polymorpha</name>
    <dbReference type="NCBI Taxonomy" id="45954"/>
    <lineage>
        <taxon>Eukaryota</taxon>
        <taxon>Metazoa</taxon>
        <taxon>Spiralia</taxon>
        <taxon>Lophotrochozoa</taxon>
        <taxon>Mollusca</taxon>
        <taxon>Bivalvia</taxon>
        <taxon>Autobranchia</taxon>
        <taxon>Heteroconchia</taxon>
        <taxon>Euheterodonta</taxon>
        <taxon>Imparidentia</taxon>
        <taxon>Neoheterodontei</taxon>
        <taxon>Myida</taxon>
        <taxon>Dreissenoidea</taxon>
        <taxon>Dreissenidae</taxon>
        <taxon>Dreissena</taxon>
    </lineage>
</organism>
<comment type="caution">
    <text evidence="1">The sequence shown here is derived from an EMBL/GenBank/DDBJ whole genome shotgun (WGS) entry which is preliminary data.</text>
</comment>
<sequence>MMGFTTVDDLASKTETTTSLIGRRSALPYADHIETTEYGIQQTRKPQDIANVICENDKPLK</sequence>
<name>A0A9D4JDP2_DREPO</name>
<dbReference type="Proteomes" id="UP000828390">
    <property type="component" value="Unassembled WGS sequence"/>
</dbReference>
<accession>A0A9D4JDP2</accession>
<evidence type="ECO:0000313" key="2">
    <source>
        <dbReference type="Proteomes" id="UP000828390"/>
    </source>
</evidence>
<evidence type="ECO:0000313" key="1">
    <source>
        <dbReference type="EMBL" id="KAH3804037.1"/>
    </source>
</evidence>
<reference evidence="1" key="2">
    <citation type="submission" date="2020-11" db="EMBL/GenBank/DDBJ databases">
        <authorList>
            <person name="McCartney M.A."/>
            <person name="Auch B."/>
            <person name="Kono T."/>
            <person name="Mallez S."/>
            <person name="Becker A."/>
            <person name="Gohl D.M."/>
            <person name="Silverstein K.A.T."/>
            <person name="Koren S."/>
            <person name="Bechman K.B."/>
            <person name="Herman A."/>
            <person name="Abrahante J.E."/>
            <person name="Garbe J."/>
        </authorList>
    </citation>
    <scope>NUCLEOTIDE SEQUENCE</scope>
    <source>
        <strain evidence="1">Duluth1</strain>
        <tissue evidence="1">Whole animal</tissue>
    </source>
</reference>
<keyword evidence="2" id="KW-1185">Reference proteome</keyword>
<protein>
    <submittedName>
        <fullName evidence="1">Uncharacterized protein</fullName>
    </submittedName>
</protein>
<proteinExistence type="predicted"/>
<gene>
    <name evidence="1" type="ORF">DPMN_132313</name>
</gene>